<accession>A0ABS7B6N1</accession>
<evidence type="ECO:0000313" key="1">
    <source>
        <dbReference type="EMBL" id="MBW6436711.1"/>
    </source>
</evidence>
<dbReference type="Proteomes" id="UP001519863">
    <property type="component" value="Unassembled WGS sequence"/>
</dbReference>
<keyword evidence="2" id="KW-1185">Reference proteome</keyword>
<comment type="caution">
    <text evidence="1">The sequence shown here is derived from an EMBL/GenBank/DDBJ whole genome shotgun (WGS) entry which is preliminary data.</text>
</comment>
<organism evidence="1 2">
    <name type="scientific">Actinoplanes hulinensis</name>
    <dbReference type="NCBI Taxonomy" id="1144547"/>
    <lineage>
        <taxon>Bacteria</taxon>
        <taxon>Bacillati</taxon>
        <taxon>Actinomycetota</taxon>
        <taxon>Actinomycetes</taxon>
        <taxon>Micromonosporales</taxon>
        <taxon>Micromonosporaceae</taxon>
        <taxon>Actinoplanes</taxon>
    </lineage>
</organism>
<dbReference type="RefSeq" id="WP_220146074.1">
    <property type="nucleotide sequence ID" value="NZ_JAHXZI010000012.1"/>
</dbReference>
<gene>
    <name evidence="1" type="ORF">KZ829_23495</name>
</gene>
<dbReference type="EMBL" id="JAHXZI010000012">
    <property type="protein sequence ID" value="MBW6436711.1"/>
    <property type="molecule type" value="Genomic_DNA"/>
</dbReference>
<sequence>MSVPAFRRDHVLTDLAATRIERDHADRVIRDLVAYARTFIHPRPYRLADLAAAAGMSTSGVRTCFTAEHINRVSALIKAPASGSS</sequence>
<evidence type="ECO:0000313" key="2">
    <source>
        <dbReference type="Proteomes" id="UP001519863"/>
    </source>
</evidence>
<name>A0ABS7B6N1_9ACTN</name>
<reference evidence="1 2" key="1">
    <citation type="journal article" date="2013" name="Antonie Van Leeuwenhoek">
        <title>Actinoplanes hulinensis sp. nov., a novel actinomycete isolated from soybean root (Glycine max (L.) Merr).</title>
        <authorList>
            <person name="Shen Y."/>
            <person name="Liu C."/>
            <person name="Wang X."/>
            <person name="Zhao J."/>
            <person name="Jia F."/>
            <person name="Zhang Y."/>
            <person name="Wang L."/>
            <person name="Yang D."/>
            <person name="Xiang W."/>
        </authorList>
    </citation>
    <scope>NUCLEOTIDE SEQUENCE [LARGE SCALE GENOMIC DNA]</scope>
    <source>
        <strain evidence="1 2">NEAU-M9</strain>
    </source>
</reference>
<protein>
    <submittedName>
        <fullName evidence="1">Uncharacterized protein</fullName>
    </submittedName>
</protein>
<proteinExistence type="predicted"/>